<evidence type="ECO:0000313" key="2">
    <source>
        <dbReference type="EMBL" id="QJA85636.1"/>
    </source>
</evidence>
<sequence length="53" mass="6243">MPSETERQRKFMGSELARKRAGKKTKTGMTERQLEDFATKRAAKRLKKVFKKK</sequence>
<protein>
    <submittedName>
        <fullName evidence="2">Uncharacterized protein</fullName>
    </submittedName>
</protein>
<feature type="region of interest" description="Disordered" evidence="1">
    <location>
        <begin position="1"/>
        <end position="29"/>
    </location>
</feature>
<name>A0A6M3KUB9_9ZZZZ</name>
<reference evidence="2" key="1">
    <citation type="submission" date="2020-03" db="EMBL/GenBank/DDBJ databases">
        <title>The deep terrestrial virosphere.</title>
        <authorList>
            <person name="Holmfeldt K."/>
            <person name="Nilsson E."/>
            <person name="Simone D."/>
            <person name="Lopez-Fernandez M."/>
            <person name="Wu X."/>
            <person name="de Brujin I."/>
            <person name="Lundin D."/>
            <person name="Andersson A."/>
            <person name="Bertilsson S."/>
            <person name="Dopson M."/>
        </authorList>
    </citation>
    <scope>NUCLEOTIDE SEQUENCE</scope>
    <source>
        <strain evidence="2">MM415B02196</strain>
    </source>
</reference>
<dbReference type="AlphaFoldDB" id="A0A6M3KUB9"/>
<proteinExistence type="predicted"/>
<organism evidence="2">
    <name type="scientific">viral metagenome</name>
    <dbReference type="NCBI Taxonomy" id="1070528"/>
    <lineage>
        <taxon>unclassified sequences</taxon>
        <taxon>metagenomes</taxon>
        <taxon>organismal metagenomes</taxon>
    </lineage>
</organism>
<dbReference type="EMBL" id="MT142586">
    <property type="protein sequence ID" value="QJA85636.1"/>
    <property type="molecule type" value="Genomic_DNA"/>
</dbReference>
<accession>A0A6M3KUB9</accession>
<gene>
    <name evidence="2" type="ORF">MM415B02196_0004</name>
</gene>
<evidence type="ECO:0000256" key="1">
    <source>
        <dbReference type="SAM" id="MobiDB-lite"/>
    </source>
</evidence>